<name>A0A2P2P1K2_RHIMU</name>
<reference evidence="1" key="1">
    <citation type="submission" date="2018-02" db="EMBL/GenBank/DDBJ databases">
        <title>Rhizophora mucronata_Transcriptome.</title>
        <authorList>
            <person name="Meera S.P."/>
            <person name="Sreeshan A."/>
            <person name="Augustine A."/>
        </authorList>
    </citation>
    <scope>NUCLEOTIDE SEQUENCE</scope>
    <source>
        <tissue evidence="1">Leaf</tissue>
    </source>
</reference>
<protein>
    <submittedName>
        <fullName evidence="1">Uncharacterized protein</fullName>
    </submittedName>
</protein>
<sequence>MRNNSLCCLPYLGEFKSFHALI</sequence>
<dbReference type="EMBL" id="GGEC01067987">
    <property type="protein sequence ID" value="MBX48471.1"/>
    <property type="molecule type" value="Transcribed_RNA"/>
</dbReference>
<accession>A0A2P2P1K2</accession>
<evidence type="ECO:0000313" key="1">
    <source>
        <dbReference type="EMBL" id="MBX48471.1"/>
    </source>
</evidence>
<organism evidence="1">
    <name type="scientific">Rhizophora mucronata</name>
    <name type="common">Asiatic mangrove</name>
    <dbReference type="NCBI Taxonomy" id="61149"/>
    <lineage>
        <taxon>Eukaryota</taxon>
        <taxon>Viridiplantae</taxon>
        <taxon>Streptophyta</taxon>
        <taxon>Embryophyta</taxon>
        <taxon>Tracheophyta</taxon>
        <taxon>Spermatophyta</taxon>
        <taxon>Magnoliopsida</taxon>
        <taxon>eudicotyledons</taxon>
        <taxon>Gunneridae</taxon>
        <taxon>Pentapetalae</taxon>
        <taxon>rosids</taxon>
        <taxon>fabids</taxon>
        <taxon>Malpighiales</taxon>
        <taxon>Rhizophoraceae</taxon>
        <taxon>Rhizophora</taxon>
    </lineage>
</organism>
<dbReference type="AlphaFoldDB" id="A0A2P2P1K2"/>
<proteinExistence type="predicted"/>